<feature type="compositionally biased region" description="Polar residues" evidence="1">
    <location>
        <begin position="1062"/>
        <end position="1075"/>
    </location>
</feature>
<evidence type="ECO:0000313" key="4">
    <source>
        <dbReference type="EMBL" id="EWC45883.1"/>
    </source>
</evidence>
<dbReference type="AlphaFoldDB" id="W7I0X2"/>
<feature type="compositionally biased region" description="Basic residues" evidence="1">
    <location>
        <begin position="715"/>
        <end position="724"/>
    </location>
</feature>
<evidence type="ECO:0000313" key="5">
    <source>
        <dbReference type="Proteomes" id="UP000024837"/>
    </source>
</evidence>
<dbReference type="Proteomes" id="UP000024837">
    <property type="component" value="Unassembled WGS sequence"/>
</dbReference>
<feature type="compositionally biased region" description="Low complexity" evidence="1">
    <location>
        <begin position="1047"/>
        <end position="1061"/>
    </location>
</feature>
<evidence type="ECO:0000256" key="3">
    <source>
        <dbReference type="SAM" id="SignalP"/>
    </source>
</evidence>
<sequence length="1232" mass="134182">MTSRLHGRSWQSRRLRWQLAATLVLPSLLHSTTASEAVSLPIPASVLRTWTSAGTPLLHIQPALHHSSTSSSLVGFKSVVLADSSNDTAFAIDGELLSDPVAFRQDIAGVQIANLELPAGEAILTFARDKQQEVGGMVADADEDTGDMWAMTFPALCSTVSNASLADYKLWRTNPGREQWQPLDLEIHQHNLSIWFPTGRYLGKGFAGVSGQRSLATDNVRLYSFGGECASELHFSGNADNNSFSADVWRFENGPTESAAGVSIAIPRNPPIPEAGFSVTQLSSSPVNSSGTNNVTSLGADRMLVLGGYTSKSRFVGLGQLAIYSIETEGWSFVSATVKQAGVTPRAGHSAVMDESGDRVVLFGGWVGNITRPAEPQILSLKIGDLDGVWEWEGLNTTEETPGAGPPSDLALWGHAATLLEGNVMLITSGFAVTDFDKDGIQSVNERTYFLNLTSNTWVSEYRYPVEILAKAAAEEARQRDRREIGILAGVFGGVIVLVILLALLFCYARRKAEYADLRNDTSSTTERAKFHSLDLEYGRDIIVDGIPPFTAPKPLLRDGRDGNSNAAERSLLDGIRGSPELPPRPVAPPPLRTHHRDLPYLGMERIPPLREEQQQHSSLAPPGTPDKRRSIRSEMVAWVREWANADAAAQAVDGTRQTHDNGSIVGQAQQQQHQNQNQHQYQHQNQTQQQRQHQHQHQHQQQQQQRLLLTVDHNHHHSRHRLGKQPSPTADETRCITSSSVYSEGQVSTLTASEIYDTTPVSEVPYPVPPILLSTAPEGGNEEESAPRHPRVLVSGPRGVTTPLPKRMAVEFPVPTVVPRDSLTLSSPARSGCAYQPYRYSSVQPSAQQSQTRPKINGVADSWRDVTPPSGTDDDSETPFYTIPLTALEGSNALRKTSKTLGERVREEMYSPGPARTDDDCRVSSIMDYYAESSKSPPPIEPSSEDEDEDERANWGKEDRPFLDTGERARTAPATTRAADELPTIPPISVRPAERESVVTPLLSETIGESSNNAAARNDNNRLTVNSTRSRIPSIGSSIRRRAAAMAATLSPSHSSSFSSTYGKQTASTSSTPSFGRKNVLLRRPQTANAEATQRPSASTMVTVAPEPIKPLQPQRAEIVNADTEQTGELLFINRRRYQPGADDSSVDARMDDKVVQLVYTAPRGKLRVVNPSERRVSSSGTEASGRALPMHAHRRVSSTGRVGGMYGVISSGEGIPRLGSAAARRIGEMD</sequence>
<feature type="compositionally biased region" description="Polar residues" evidence="1">
    <location>
        <begin position="843"/>
        <end position="855"/>
    </location>
</feature>
<gene>
    <name evidence="4" type="ORF">DRE_04890</name>
</gene>
<feature type="compositionally biased region" description="Polar residues" evidence="1">
    <location>
        <begin position="727"/>
        <end position="736"/>
    </location>
</feature>
<feature type="compositionally biased region" description="Low complexity" evidence="1">
    <location>
        <begin position="668"/>
        <end position="692"/>
    </location>
</feature>
<dbReference type="EMBL" id="KI966423">
    <property type="protein sequence ID" value="EWC45883.1"/>
    <property type="molecule type" value="Genomic_DNA"/>
</dbReference>
<dbReference type="InterPro" id="IPR015915">
    <property type="entry name" value="Kelch-typ_b-propeller"/>
</dbReference>
<evidence type="ECO:0000256" key="2">
    <source>
        <dbReference type="SAM" id="Phobius"/>
    </source>
</evidence>
<feature type="region of interest" description="Disordered" evidence="1">
    <location>
        <begin position="777"/>
        <end position="801"/>
    </location>
</feature>
<dbReference type="SUPFAM" id="SSF117281">
    <property type="entry name" value="Kelch motif"/>
    <property type="match status" value="1"/>
</dbReference>
<feature type="transmembrane region" description="Helical" evidence="2">
    <location>
        <begin position="485"/>
        <end position="509"/>
    </location>
</feature>
<dbReference type="PANTHER" id="PTHR23244">
    <property type="entry name" value="KELCH REPEAT DOMAIN"/>
    <property type="match status" value="1"/>
</dbReference>
<organism evidence="4 5">
    <name type="scientific">Drechslerella stenobrocha 248</name>
    <dbReference type="NCBI Taxonomy" id="1043628"/>
    <lineage>
        <taxon>Eukaryota</taxon>
        <taxon>Fungi</taxon>
        <taxon>Dikarya</taxon>
        <taxon>Ascomycota</taxon>
        <taxon>Pezizomycotina</taxon>
        <taxon>Orbiliomycetes</taxon>
        <taxon>Orbiliales</taxon>
        <taxon>Orbiliaceae</taxon>
        <taxon>Drechslerella</taxon>
    </lineage>
</organism>
<keyword evidence="3" id="KW-0732">Signal</keyword>
<feature type="compositionally biased region" description="Pro residues" evidence="1">
    <location>
        <begin position="581"/>
        <end position="592"/>
    </location>
</feature>
<feature type="chain" id="PRO_5004893881" evidence="3">
    <location>
        <begin position="35"/>
        <end position="1232"/>
    </location>
</feature>
<feature type="signal peptide" evidence="3">
    <location>
        <begin position="1"/>
        <end position="34"/>
    </location>
</feature>
<feature type="region of interest" description="Disordered" evidence="1">
    <location>
        <begin position="651"/>
        <end position="736"/>
    </location>
</feature>
<keyword evidence="2" id="KW-0472">Membrane</keyword>
<dbReference type="Gene3D" id="2.120.10.80">
    <property type="entry name" value="Kelch-type beta propeller"/>
    <property type="match status" value="1"/>
</dbReference>
<feature type="compositionally biased region" description="Polar residues" evidence="1">
    <location>
        <begin position="1087"/>
        <end position="1103"/>
    </location>
</feature>
<proteinExistence type="predicted"/>
<name>W7I0X2_9PEZI</name>
<evidence type="ECO:0000256" key="1">
    <source>
        <dbReference type="SAM" id="MobiDB-lite"/>
    </source>
</evidence>
<keyword evidence="2" id="KW-0812">Transmembrane</keyword>
<protein>
    <submittedName>
        <fullName evidence="4">Uncharacterized protein</fullName>
    </submittedName>
</protein>
<keyword evidence="2" id="KW-1133">Transmembrane helix</keyword>
<dbReference type="OrthoDB" id="205993at2759"/>
<feature type="compositionally biased region" description="Basic and acidic residues" evidence="1">
    <location>
        <begin position="953"/>
        <end position="962"/>
    </location>
</feature>
<feature type="compositionally biased region" description="Low complexity" evidence="1">
    <location>
        <begin position="1013"/>
        <end position="1030"/>
    </location>
</feature>
<dbReference type="HOGENOM" id="CLU_257106_0_0_1"/>
<feature type="region of interest" description="Disordered" evidence="1">
    <location>
        <begin position="843"/>
        <end position="879"/>
    </location>
</feature>
<feature type="region of interest" description="Disordered" evidence="1">
    <location>
        <begin position="573"/>
        <end position="598"/>
    </location>
</feature>
<feature type="region of interest" description="Disordered" evidence="1">
    <location>
        <begin position="611"/>
        <end position="630"/>
    </location>
</feature>
<feature type="region of interest" description="Disordered" evidence="1">
    <location>
        <begin position="931"/>
        <end position="962"/>
    </location>
</feature>
<accession>W7I0X2</accession>
<reference evidence="4 5" key="1">
    <citation type="submission" date="2013-05" db="EMBL/GenBank/DDBJ databases">
        <title>Drechslerella stenobrocha genome reveals carnivorous origination and mechanical trapping mechanism of predatory fungi.</title>
        <authorList>
            <person name="Liu X."/>
            <person name="Zhang W."/>
            <person name="Liu K."/>
        </authorList>
    </citation>
    <scope>NUCLEOTIDE SEQUENCE [LARGE SCALE GENOMIC DNA]</scope>
    <source>
        <strain evidence="4 5">248</strain>
    </source>
</reference>
<feature type="region of interest" description="Disordered" evidence="1">
    <location>
        <begin position="1011"/>
        <end position="1030"/>
    </location>
</feature>
<feature type="region of interest" description="Disordered" evidence="1">
    <location>
        <begin position="1047"/>
        <end position="1116"/>
    </location>
</feature>
<keyword evidence="5" id="KW-1185">Reference proteome</keyword>